<sequence length="96" mass="10909">MVVRQHWQDQAGGPPLNPIEMASKSWDEIIAKLEKDPQLKAQFLEVYPQGFSGENITDAIAEFEKTLITPDSPFDKWLRGDENALTAQQKKRLSII</sequence>
<dbReference type="EC" id="1.11.1.5" evidence="4"/>
<keyword evidence="2 4" id="KW-0560">Oxidoreductase</keyword>
<evidence type="ECO:0000313" key="5">
    <source>
        <dbReference type="Proteomes" id="UP000250991"/>
    </source>
</evidence>
<feature type="domain" description="Di-haem cytochrome c peroxidase" evidence="3">
    <location>
        <begin position="5"/>
        <end position="83"/>
    </location>
</feature>
<accession>A0A2X3K1A0</accession>
<keyword evidence="4" id="KW-0575">Peroxidase</keyword>
<dbReference type="EMBL" id="UARW01000010">
    <property type="protein sequence ID" value="SQD00764.1"/>
    <property type="molecule type" value="Genomic_DNA"/>
</dbReference>
<dbReference type="Pfam" id="PF03150">
    <property type="entry name" value="CCP_MauG"/>
    <property type="match status" value="1"/>
</dbReference>
<evidence type="ECO:0000313" key="4">
    <source>
        <dbReference type="EMBL" id="SQD00764.1"/>
    </source>
</evidence>
<reference evidence="4 5" key="1">
    <citation type="submission" date="2018-06" db="EMBL/GenBank/DDBJ databases">
        <authorList>
            <consortium name="Pathogen Informatics"/>
            <person name="Doyle S."/>
        </authorList>
    </citation>
    <scope>NUCLEOTIDE SEQUENCE [LARGE SCALE GENOMIC DNA]</scope>
    <source>
        <strain evidence="4 5">NCTC8009</strain>
    </source>
</reference>
<protein>
    <submittedName>
        <fullName evidence="4">Putative cytochrome C peroxidase</fullName>
        <ecNumber evidence="4">1.11.1.5</ecNumber>
    </submittedName>
</protein>
<proteinExistence type="predicted"/>
<dbReference type="InterPro" id="IPR036909">
    <property type="entry name" value="Cyt_c-like_dom_sf"/>
</dbReference>
<dbReference type="PANTHER" id="PTHR30600">
    <property type="entry name" value="CYTOCHROME C PEROXIDASE-RELATED"/>
    <property type="match status" value="1"/>
</dbReference>
<dbReference type="InterPro" id="IPR051395">
    <property type="entry name" value="Cytochrome_c_Peroxidase/MauG"/>
</dbReference>
<dbReference type="GO" id="GO:0030313">
    <property type="term" value="C:cell envelope"/>
    <property type="evidence" value="ECO:0007669"/>
    <property type="project" value="UniProtKB-SubCell"/>
</dbReference>
<dbReference type="GO" id="GO:0020037">
    <property type="term" value="F:heme binding"/>
    <property type="evidence" value="ECO:0007669"/>
    <property type="project" value="InterPro"/>
</dbReference>
<comment type="subcellular location">
    <subcellularLocation>
        <location evidence="1">Cell envelope</location>
    </subcellularLocation>
</comment>
<gene>
    <name evidence="4" type="primary">ccp_2</name>
    <name evidence="4" type="ORF">NCTC8009_01172</name>
</gene>
<dbReference type="InterPro" id="IPR004852">
    <property type="entry name" value="Di-haem_cyt_c_peroxidsae"/>
</dbReference>
<dbReference type="Gene3D" id="1.10.760.10">
    <property type="entry name" value="Cytochrome c-like domain"/>
    <property type="match status" value="1"/>
</dbReference>
<name>A0A2X3K1A0_ECOLX</name>
<evidence type="ECO:0000256" key="1">
    <source>
        <dbReference type="ARBA" id="ARBA00004196"/>
    </source>
</evidence>
<dbReference type="GO" id="GO:0009055">
    <property type="term" value="F:electron transfer activity"/>
    <property type="evidence" value="ECO:0007669"/>
    <property type="project" value="InterPro"/>
</dbReference>
<organism evidence="4 5">
    <name type="scientific">Escherichia coli</name>
    <dbReference type="NCBI Taxonomy" id="562"/>
    <lineage>
        <taxon>Bacteria</taxon>
        <taxon>Pseudomonadati</taxon>
        <taxon>Pseudomonadota</taxon>
        <taxon>Gammaproteobacteria</taxon>
        <taxon>Enterobacterales</taxon>
        <taxon>Enterobacteriaceae</taxon>
        <taxon>Escherichia</taxon>
    </lineage>
</organism>
<evidence type="ECO:0000256" key="2">
    <source>
        <dbReference type="ARBA" id="ARBA00023002"/>
    </source>
</evidence>
<dbReference type="SUPFAM" id="SSF46626">
    <property type="entry name" value="Cytochrome c"/>
    <property type="match status" value="1"/>
</dbReference>
<dbReference type="GO" id="GO:0004130">
    <property type="term" value="F:cytochrome-c peroxidase activity"/>
    <property type="evidence" value="ECO:0007669"/>
    <property type="project" value="UniProtKB-EC"/>
</dbReference>
<dbReference type="AlphaFoldDB" id="A0A2X3K1A0"/>
<dbReference type="Proteomes" id="UP000250991">
    <property type="component" value="Unassembled WGS sequence"/>
</dbReference>
<evidence type="ECO:0000259" key="3">
    <source>
        <dbReference type="Pfam" id="PF03150"/>
    </source>
</evidence>
<dbReference type="PANTHER" id="PTHR30600:SF7">
    <property type="entry name" value="CYTOCHROME C PEROXIDASE-RELATED"/>
    <property type="match status" value="1"/>
</dbReference>